<keyword evidence="3 5" id="KW-0732">Signal</keyword>
<dbReference type="PANTHER" id="PTHR33420:SF3">
    <property type="entry name" value="FIMBRIAL SUBUNIT ELFA"/>
    <property type="match status" value="1"/>
</dbReference>
<evidence type="ECO:0000259" key="6">
    <source>
        <dbReference type="Pfam" id="PF00419"/>
    </source>
</evidence>
<accession>A0A0H3H3H0</accession>
<dbReference type="InterPro" id="IPR000259">
    <property type="entry name" value="Adhesion_dom_fimbrial"/>
</dbReference>
<dbReference type="PANTHER" id="PTHR33420">
    <property type="entry name" value="FIMBRIAL SUBUNIT ELFA-RELATED"/>
    <property type="match status" value="1"/>
</dbReference>
<sequence>MNKLTIAAASIILALGSASAFAEDTVTTIGNDVGLITFDGAVSDTTCTITTNNGINANNVTISMPVVKKSEVEGTSVDAGVGSKEFELHLSSCPDTLTKASATFTSQQFAELSNGTLKTDPSVTGHADNVSLALFNNSTTDTSRIQVGLPNNNTQVATLKGGEGVLAYRVAYVPGADWVKGTNDITAGKVTSNATFTMSYE</sequence>
<reference evidence="7 8" key="1">
    <citation type="journal article" date="2012" name="J. Bacteriol.">
        <title>Complete genome sequence of Klebsiella oxytoca KCTC 1686, used in production of 2,3-butanediol.</title>
        <authorList>
            <person name="Shin S.H."/>
            <person name="Kim S."/>
            <person name="Kim J.Y."/>
            <person name="Lee S."/>
            <person name="Um Y."/>
            <person name="Oh M.K."/>
            <person name="Kim Y.R."/>
            <person name="Lee J."/>
            <person name="Yang K.S."/>
        </authorList>
    </citation>
    <scope>NUCLEOTIDE SEQUENCE [LARGE SCALE GENOMIC DNA]</scope>
    <source>
        <strain evidence="8">ATCC 8724 / DSM 4798 / JCM 20051 / NBRC 3318 / NRRL B-199 / KCTC 1686</strain>
    </source>
</reference>
<dbReference type="InterPro" id="IPR036937">
    <property type="entry name" value="Adhesion_dom_fimbrial_sf"/>
</dbReference>
<comment type="subcellular location">
    <subcellularLocation>
        <location evidence="1">Fimbrium</location>
    </subcellularLocation>
</comment>
<dbReference type="Proteomes" id="UP000007843">
    <property type="component" value="Chromosome"/>
</dbReference>
<evidence type="ECO:0000256" key="2">
    <source>
        <dbReference type="ARBA" id="ARBA00006671"/>
    </source>
</evidence>
<dbReference type="Pfam" id="PF00419">
    <property type="entry name" value="Fimbrial"/>
    <property type="match status" value="1"/>
</dbReference>
<evidence type="ECO:0000256" key="3">
    <source>
        <dbReference type="ARBA" id="ARBA00022729"/>
    </source>
</evidence>
<dbReference type="GO" id="GO:0009289">
    <property type="term" value="C:pilus"/>
    <property type="evidence" value="ECO:0007669"/>
    <property type="project" value="UniProtKB-SubCell"/>
</dbReference>
<keyword evidence="4" id="KW-0281">Fimbrium</keyword>
<dbReference type="SUPFAM" id="SSF49401">
    <property type="entry name" value="Bacterial adhesins"/>
    <property type="match status" value="1"/>
</dbReference>
<dbReference type="InterPro" id="IPR008966">
    <property type="entry name" value="Adhesion_dom_sf"/>
</dbReference>
<evidence type="ECO:0000256" key="1">
    <source>
        <dbReference type="ARBA" id="ARBA00004561"/>
    </source>
</evidence>
<name>A0A0H3H3H0_KLEM8</name>
<dbReference type="KEGG" id="kox:KOX_11200"/>
<evidence type="ECO:0000256" key="4">
    <source>
        <dbReference type="ARBA" id="ARBA00023263"/>
    </source>
</evidence>
<dbReference type="EMBL" id="CP003218">
    <property type="protein sequence ID" value="AEX03966.1"/>
    <property type="molecule type" value="Genomic_DNA"/>
</dbReference>
<organism evidence="7 8">
    <name type="scientific">Klebsiella michiganensis (strain ATCC 8724 / DSM 4798 / JCM 20051 / NBRC 3318 / NRRL B-199 / KCTC 1686 / BUCSAV 143 / CCM 1901)</name>
    <dbReference type="NCBI Taxonomy" id="1006551"/>
    <lineage>
        <taxon>Bacteria</taxon>
        <taxon>Pseudomonadati</taxon>
        <taxon>Pseudomonadota</taxon>
        <taxon>Gammaproteobacteria</taxon>
        <taxon>Enterobacterales</taxon>
        <taxon>Enterobacteriaceae</taxon>
        <taxon>Klebsiella/Raoultella group</taxon>
        <taxon>Klebsiella</taxon>
    </lineage>
</organism>
<feature type="domain" description="Fimbrial-type adhesion" evidence="6">
    <location>
        <begin position="36"/>
        <end position="200"/>
    </location>
</feature>
<dbReference type="GO" id="GO:0043709">
    <property type="term" value="P:cell adhesion involved in single-species biofilm formation"/>
    <property type="evidence" value="ECO:0007669"/>
    <property type="project" value="TreeGrafter"/>
</dbReference>
<feature type="signal peptide" evidence="5">
    <location>
        <begin position="1"/>
        <end position="22"/>
    </location>
</feature>
<protein>
    <submittedName>
        <fullName evidence="7">Major fimbrial protein StkA</fullName>
    </submittedName>
</protein>
<evidence type="ECO:0000256" key="5">
    <source>
        <dbReference type="SAM" id="SignalP"/>
    </source>
</evidence>
<proteinExistence type="inferred from homology"/>
<dbReference type="RefSeq" id="WP_014227961.1">
    <property type="nucleotide sequence ID" value="NC_016612.1"/>
</dbReference>
<dbReference type="PATRIC" id="fig|1006551.4.peg.2254"/>
<comment type="similarity">
    <text evidence="2">Belongs to the fimbrial protein family.</text>
</comment>
<dbReference type="Gene3D" id="2.60.40.1090">
    <property type="entry name" value="Fimbrial-type adhesion domain"/>
    <property type="match status" value="1"/>
</dbReference>
<dbReference type="AlphaFoldDB" id="A0A0H3H3H0"/>
<feature type="chain" id="PRO_5002610860" evidence="5">
    <location>
        <begin position="23"/>
        <end position="201"/>
    </location>
</feature>
<evidence type="ECO:0000313" key="8">
    <source>
        <dbReference type="Proteomes" id="UP000007843"/>
    </source>
</evidence>
<dbReference type="InterPro" id="IPR050263">
    <property type="entry name" value="Bact_Fimbrial_Adh_Pro"/>
</dbReference>
<evidence type="ECO:0000313" key="7">
    <source>
        <dbReference type="EMBL" id="AEX03966.1"/>
    </source>
</evidence>
<gene>
    <name evidence="7" type="ordered locus">KOX_11200</name>
</gene>
<dbReference type="HOGENOM" id="CLU_088965_2_1_6"/>